<dbReference type="OrthoDB" id="9807213at2"/>
<proteinExistence type="inferred from homology"/>
<dbReference type="EMBL" id="UETC01000002">
    <property type="protein sequence ID" value="SSA41427.1"/>
    <property type="molecule type" value="Genomic_DNA"/>
</dbReference>
<evidence type="ECO:0000256" key="6">
    <source>
        <dbReference type="RuleBase" id="RU003887"/>
    </source>
</evidence>
<reference evidence="10" key="1">
    <citation type="submission" date="2016-10" db="EMBL/GenBank/DDBJ databases">
        <authorList>
            <person name="Cai Z."/>
        </authorList>
    </citation>
    <scope>NUCLEOTIDE SEQUENCE [LARGE SCALE GENOMIC DNA]</scope>
    <source>
        <strain evidence="10">DSM 25227</strain>
    </source>
</reference>
<comment type="similarity">
    <text evidence="2 6">Belongs to the pseudouridine synthase RsuA family.</text>
</comment>
<dbReference type="GO" id="GO:0003723">
    <property type="term" value="F:RNA binding"/>
    <property type="evidence" value="ECO:0007669"/>
    <property type="project" value="UniProtKB-KW"/>
</dbReference>
<dbReference type="GO" id="GO:0000455">
    <property type="term" value="P:enzyme-directed rRNA pseudouridine synthesis"/>
    <property type="evidence" value="ECO:0007669"/>
    <property type="project" value="UniProtKB-ARBA"/>
</dbReference>
<dbReference type="Pfam" id="PF00849">
    <property type="entry name" value="PseudoU_synth_2"/>
    <property type="match status" value="1"/>
</dbReference>
<evidence type="ECO:0000256" key="2">
    <source>
        <dbReference type="ARBA" id="ARBA00008348"/>
    </source>
</evidence>
<evidence type="ECO:0000259" key="8">
    <source>
        <dbReference type="SMART" id="SM00363"/>
    </source>
</evidence>
<evidence type="ECO:0000313" key="9">
    <source>
        <dbReference type="EMBL" id="PWJ21017.1"/>
    </source>
</evidence>
<dbReference type="InterPro" id="IPR020094">
    <property type="entry name" value="TruA/RsuA/RluB/E/F_N"/>
</dbReference>
<dbReference type="InterPro" id="IPR006145">
    <property type="entry name" value="PsdUridine_synth_RsuA/RluA"/>
</dbReference>
<keyword evidence="3 5" id="KW-0694">RNA-binding</keyword>
<dbReference type="EC" id="5.4.99.-" evidence="6"/>
<dbReference type="PANTHER" id="PTHR47683">
    <property type="entry name" value="PSEUDOURIDINE SYNTHASE FAMILY PROTEIN-RELATED"/>
    <property type="match status" value="1"/>
</dbReference>
<reference evidence="12" key="2">
    <citation type="submission" date="2016-10" db="EMBL/GenBank/DDBJ databases">
        <authorList>
            <person name="Varghese N."/>
            <person name="Submissions S."/>
        </authorList>
    </citation>
    <scope>NUCLEOTIDE SEQUENCE [LARGE SCALE GENOMIC DNA]</scope>
    <source>
        <strain evidence="12">DSM 25227</strain>
    </source>
</reference>
<evidence type="ECO:0000256" key="5">
    <source>
        <dbReference type="PROSITE-ProRule" id="PRU00182"/>
    </source>
</evidence>
<dbReference type="GO" id="GO:0120159">
    <property type="term" value="F:rRNA pseudouridine synthase activity"/>
    <property type="evidence" value="ECO:0007669"/>
    <property type="project" value="UniProtKB-ARBA"/>
</dbReference>
<dbReference type="InterPro" id="IPR036986">
    <property type="entry name" value="S4_RNA-bd_sf"/>
</dbReference>
<dbReference type="PROSITE" id="PS50889">
    <property type="entry name" value="S4"/>
    <property type="match status" value="1"/>
</dbReference>
<dbReference type="AlphaFoldDB" id="A0A2Y9AGF4"/>
<dbReference type="SUPFAM" id="SSF55120">
    <property type="entry name" value="Pseudouridine synthase"/>
    <property type="match status" value="1"/>
</dbReference>
<feature type="compositionally biased region" description="Low complexity" evidence="7">
    <location>
        <begin position="468"/>
        <end position="485"/>
    </location>
</feature>
<dbReference type="InterPro" id="IPR018496">
    <property type="entry name" value="PsdUridine_synth_RsuA/RluB_CS"/>
</dbReference>
<dbReference type="PROSITE" id="PS01149">
    <property type="entry name" value="PSI_RSU"/>
    <property type="match status" value="1"/>
</dbReference>
<feature type="compositionally biased region" description="Basic and acidic residues" evidence="7">
    <location>
        <begin position="277"/>
        <end position="301"/>
    </location>
</feature>
<dbReference type="CDD" id="cd00165">
    <property type="entry name" value="S4"/>
    <property type="match status" value="1"/>
</dbReference>
<feature type="compositionally biased region" description="Basic and acidic residues" evidence="7">
    <location>
        <begin position="254"/>
        <end position="269"/>
    </location>
</feature>
<evidence type="ECO:0000313" key="12">
    <source>
        <dbReference type="Proteomes" id="UP000251571"/>
    </source>
</evidence>
<evidence type="ECO:0000256" key="7">
    <source>
        <dbReference type="SAM" id="MobiDB-lite"/>
    </source>
</evidence>
<evidence type="ECO:0000256" key="1">
    <source>
        <dbReference type="ARBA" id="ARBA00000073"/>
    </source>
</evidence>
<dbReference type="RefSeq" id="WP_109563374.1">
    <property type="nucleotide sequence ID" value="NZ_QGDJ01000002.1"/>
</dbReference>
<feature type="region of interest" description="Disordered" evidence="7">
    <location>
        <begin position="254"/>
        <end position="485"/>
    </location>
</feature>
<comment type="catalytic activity">
    <reaction evidence="1">
        <text>a uridine in RNA = a pseudouridine in RNA</text>
        <dbReference type="Rhea" id="RHEA:48348"/>
        <dbReference type="Rhea" id="RHEA-COMP:12068"/>
        <dbReference type="Rhea" id="RHEA-COMP:12069"/>
        <dbReference type="ChEBI" id="CHEBI:65314"/>
        <dbReference type="ChEBI" id="CHEBI:65315"/>
    </reaction>
</comment>
<gene>
    <name evidence="9" type="ORF">BCF38_102265</name>
    <name evidence="10" type="ORF">SAMN05421539_102265</name>
</gene>
<evidence type="ECO:0000313" key="11">
    <source>
        <dbReference type="Proteomes" id="UP000245839"/>
    </source>
</evidence>
<dbReference type="SMART" id="SM00363">
    <property type="entry name" value="S4"/>
    <property type="match status" value="1"/>
</dbReference>
<dbReference type="InterPro" id="IPR042092">
    <property type="entry name" value="PsdUridine_s_RsuA/RluB/E/F_cat"/>
</dbReference>
<feature type="domain" description="RNA-binding S4" evidence="8">
    <location>
        <begin position="9"/>
        <end position="66"/>
    </location>
</feature>
<dbReference type="PANTHER" id="PTHR47683:SF3">
    <property type="entry name" value="RIBOSOMAL LARGE SUBUNIT PSEUDOURIDINE SYNTHASE B"/>
    <property type="match status" value="1"/>
</dbReference>
<dbReference type="Pfam" id="PF01479">
    <property type="entry name" value="S4"/>
    <property type="match status" value="1"/>
</dbReference>
<dbReference type="InterPro" id="IPR002942">
    <property type="entry name" value="S4_RNA-bd"/>
</dbReference>
<evidence type="ECO:0000256" key="4">
    <source>
        <dbReference type="ARBA" id="ARBA00023235"/>
    </source>
</evidence>
<dbReference type="Gene3D" id="3.30.70.580">
    <property type="entry name" value="Pseudouridine synthase I, catalytic domain, N-terminal subdomain"/>
    <property type="match status" value="1"/>
</dbReference>
<evidence type="ECO:0000313" key="10">
    <source>
        <dbReference type="EMBL" id="SSA41427.1"/>
    </source>
</evidence>
<dbReference type="SUPFAM" id="SSF55174">
    <property type="entry name" value="Alpha-L RNA-binding motif"/>
    <property type="match status" value="1"/>
</dbReference>
<dbReference type="InterPro" id="IPR020103">
    <property type="entry name" value="PsdUridine_synth_cat_dom_sf"/>
</dbReference>
<feature type="compositionally biased region" description="Basic and acidic residues" evidence="7">
    <location>
        <begin position="418"/>
        <end position="431"/>
    </location>
</feature>
<keyword evidence="11" id="KW-1185">Reference proteome</keyword>
<reference evidence="9 11" key="3">
    <citation type="submission" date="2018-03" db="EMBL/GenBank/DDBJ databases">
        <title>Genomic Encyclopedia of Archaeal and Bacterial Type Strains, Phase II (KMG-II): from individual species to whole genera.</title>
        <authorList>
            <person name="Goeker M."/>
        </authorList>
    </citation>
    <scope>NUCLEOTIDE SEQUENCE [LARGE SCALE GENOMIC DNA]</scope>
    <source>
        <strain evidence="9 11">DSM 25227</strain>
    </source>
</reference>
<protein>
    <recommendedName>
        <fullName evidence="6">Pseudouridine synthase</fullName>
        <ecNumber evidence="6">5.4.99.-</ecNumber>
    </recommendedName>
</protein>
<dbReference type="Proteomes" id="UP000245839">
    <property type="component" value="Unassembled WGS sequence"/>
</dbReference>
<sequence>MTQDTSDGPRLAKAIARAGLASRRDAERMIAEGRVTINGQTVDSPARNVGPRDRVAVDGVPLPEAEGARLWLYHKPAGLVTTERDEKDRETVFDALRDRLGRVLSVGRLDLTSEGLLLLTNDGDLKRRLELPETGWLRRYRVRVNGVPDEAALQRLRDGIEIDGERFGEMQVTLDRQQGANAWLTVGLREGRNREVRRAAEAVGLVVNRLIRVSYGPFQLGKLAPGEVEEVKPRVLRDQLGAVWDGEFAEARRDAAPRHAGDRLMDKGRGKPGGKAPRGDAPRKGPGARADRAGSRPDKPRTGKPPVTRNDGKALGKGRRDDDRPRRDGDRPERKTKPYGDRPREDGRKGDGPRQNEGFKPRGDKPFGDRKRGDGPKGDRPRRDEGGKPRGDRPFENRKRGDGPKTDRSKRVAGAAPREGRPGQDRARSDAPETSAPRLTKTQRKAAMRADTSVSLRKGGQRGRGISKPKPMGGKPYTKPTKPKP</sequence>
<accession>A0A2Y9AGF4</accession>
<dbReference type="EMBL" id="QGDJ01000002">
    <property type="protein sequence ID" value="PWJ21017.1"/>
    <property type="molecule type" value="Genomic_DNA"/>
</dbReference>
<dbReference type="InterPro" id="IPR000748">
    <property type="entry name" value="PsdUridine_synth_RsuA/RluB/E/F"/>
</dbReference>
<keyword evidence="4 6" id="KW-0413">Isomerase</keyword>
<dbReference type="NCBIfam" id="TIGR00093">
    <property type="entry name" value="pseudouridine synthase"/>
    <property type="match status" value="1"/>
</dbReference>
<evidence type="ECO:0000256" key="3">
    <source>
        <dbReference type="ARBA" id="ARBA00022884"/>
    </source>
</evidence>
<dbReference type="FunFam" id="3.10.290.10:FF:000003">
    <property type="entry name" value="Pseudouridine synthase"/>
    <property type="match status" value="1"/>
</dbReference>
<dbReference type="Gene3D" id="3.10.290.10">
    <property type="entry name" value="RNA-binding S4 domain"/>
    <property type="match status" value="1"/>
</dbReference>
<name>A0A2Y9AGF4_9RHOB</name>
<feature type="compositionally biased region" description="Basic and acidic residues" evidence="7">
    <location>
        <begin position="310"/>
        <end position="410"/>
    </location>
</feature>
<dbReference type="Proteomes" id="UP000251571">
    <property type="component" value="Unassembled WGS sequence"/>
</dbReference>
<dbReference type="InterPro" id="IPR050343">
    <property type="entry name" value="RsuA_PseudoU_synthase"/>
</dbReference>
<dbReference type="Gene3D" id="3.30.70.1560">
    <property type="entry name" value="Alpha-L RNA-binding motif"/>
    <property type="match status" value="1"/>
</dbReference>
<organism evidence="10 12">
    <name type="scientific">Jannaschia seohaensis</name>
    <dbReference type="NCBI Taxonomy" id="475081"/>
    <lineage>
        <taxon>Bacteria</taxon>
        <taxon>Pseudomonadati</taxon>
        <taxon>Pseudomonadota</taxon>
        <taxon>Alphaproteobacteria</taxon>
        <taxon>Rhodobacterales</taxon>
        <taxon>Roseobacteraceae</taxon>
        <taxon>Jannaschia</taxon>
    </lineage>
</organism>